<keyword evidence="2" id="KW-0238">DNA-binding</keyword>
<proteinExistence type="predicted"/>
<sequence length="334" mass="38010">MSTKDSTQISETVLSPFREVVEPYLERLGIDRLVLDDPDAEITDRKFVELLELISIEEDQYIGLHMAMRLKCSNWGVFGHAVRNAPNVLSALNVMADFVNVFSQAVEEQLVQTEDAIGLSYRLNDSGITHRRQDSEFSLAAITSMIREATGTDIKPRLVHFEHAAPRFTREHEDFFGTAPKFKQPINAVMFCRSVLAKPVVNADQRLYMLSLRYLSERLVERRVEHSVAVKISQIVGRQLQAGVPSLAQVASAMHMSERTLQRRCNNEGVDFLHLVDQVRHQAAVDLLRKNNSSLTDIASELGYSQLSAFSRAFRRWTGLTPKQYRDVYSEELR</sequence>
<dbReference type="Pfam" id="PF12833">
    <property type="entry name" value="HTH_18"/>
    <property type="match status" value="1"/>
</dbReference>
<dbReference type="SMART" id="SM00342">
    <property type="entry name" value="HTH_ARAC"/>
    <property type="match status" value="1"/>
</dbReference>
<dbReference type="GO" id="GO:0003700">
    <property type="term" value="F:DNA-binding transcription factor activity"/>
    <property type="evidence" value="ECO:0007669"/>
    <property type="project" value="InterPro"/>
</dbReference>
<dbReference type="AlphaFoldDB" id="M4T4W9"/>
<name>M4T4W9_9PSED</name>
<dbReference type="Pfam" id="PF12625">
    <property type="entry name" value="Arabinose_bd"/>
    <property type="match status" value="1"/>
</dbReference>
<dbReference type="PROSITE" id="PS01124">
    <property type="entry name" value="HTH_ARAC_FAMILY_2"/>
    <property type="match status" value="1"/>
</dbReference>
<reference evidence="5" key="3">
    <citation type="journal article" date="2013" name="Appl. Environ. Microbiol.">
        <title>Cloning of a Novel Nicotine Oxidase Gene from Pseudomonas sp. Strain HZN6 Whose Product Nonenantioselectively Degrades Nicotine to Pseudooxynicotine.</title>
        <authorList>
            <person name="Qiu J."/>
            <person name="Ma Y."/>
            <person name="Zhang J."/>
            <person name="Wen Y."/>
            <person name="Liu W."/>
        </authorList>
    </citation>
    <scope>NUCLEOTIDE SEQUENCE</scope>
    <source>
        <strain evidence="5">HZN6</strain>
    </source>
</reference>
<evidence type="ECO:0000256" key="2">
    <source>
        <dbReference type="ARBA" id="ARBA00023125"/>
    </source>
</evidence>
<dbReference type="InterPro" id="IPR018060">
    <property type="entry name" value="HTH_AraC"/>
</dbReference>
<evidence type="ECO:0000256" key="3">
    <source>
        <dbReference type="ARBA" id="ARBA00023163"/>
    </source>
</evidence>
<evidence type="ECO:0000313" key="5">
    <source>
        <dbReference type="EMBL" id="AGH68978.1"/>
    </source>
</evidence>
<dbReference type="InterPro" id="IPR032687">
    <property type="entry name" value="AraC-type_N"/>
</dbReference>
<dbReference type="InterPro" id="IPR020449">
    <property type="entry name" value="Tscrpt_reg_AraC-type_HTH"/>
</dbReference>
<dbReference type="InterPro" id="IPR009057">
    <property type="entry name" value="Homeodomain-like_sf"/>
</dbReference>
<dbReference type="EMBL" id="JN391188">
    <property type="protein sequence ID" value="AGH68978.1"/>
    <property type="molecule type" value="Genomic_DNA"/>
</dbReference>
<dbReference type="PANTHER" id="PTHR47894:SF4">
    <property type="entry name" value="HTH-TYPE TRANSCRIPTIONAL REGULATOR GADX"/>
    <property type="match status" value="1"/>
</dbReference>
<reference evidence="5" key="2">
    <citation type="submission" date="2012-05" db="EMBL/GenBank/DDBJ databases">
        <authorList>
            <person name="Qiu J.G."/>
        </authorList>
    </citation>
    <scope>NUCLEOTIDE SEQUENCE</scope>
    <source>
        <strain evidence="5">HZN6</strain>
    </source>
</reference>
<dbReference type="SUPFAM" id="SSF46689">
    <property type="entry name" value="Homeodomain-like"/>
    <property type="match status" value="1"/>
</dbReference>
<keyword evidence="3" id="KW-0804">Transcription</keyword>
<dbReference type="PRINTS" id="PR00032">
    <property type="entry name" value="HTHARAC"/>
</dbReference>
<dbReference type="GO" id="GO:0005829">
    <property type="term" value="C:cytosol"/>
    <property type="evidence" value="ECO:0007669"/>
    <property type="project" value="TreeGrafter"/>
</dbReference>
<dbReference type="GO" id="GO:0000976">
    <property type="term" value="F:transcription cis-regulatory region binding"/>
    <property type="evidence" value="ECO:0007669"/>
    <property type="project" value="TreeGrafter"/>
</dbReference>
<accession>M4T4W9</accession>
<dbReference type="PANTHER" id="PTHR47894">
    <property type="entry name" value="HTH-TYPE TRANSCRIPTIONAL REGULATOR GADX"/>
    <property type="match status" value="1"/>
</dbReference>
<evidence type="ECO:0000259" key="4">
    <source>
        <dbReference type="PROSITE" id="PS01124"/>
    </source>
</evidence>
<evidence type="ECO:0000256" key="1">
    <source>
        <dbReference type="ARBA" id="ARBA00023015"/>
    </source>
</evidence>
<dbReference type="Gene3D" id="1.10.10.60">
    <property type="entry name" value="Homeodomain-like"/>
    <property type="match status" value="1"/>
</dbReference>
<keyword evidence="1" id="KW-0805">Transcription regulation</keyword>
<protein>
    <recommendedName>
        <fullName evidence="4">HTH araC/xylS-type domain-containing protein</fullName>
    </recommendedName>
</protein>
<organism evidence="5">
    <name type="scientific">Pseudomonas sp. HZN6</name>
    <dbReference type="NCBI Taxonomy" id="879273"/>
    <lineage>
        <taxon>Bacteria</taxon>
        <taxon>Pseudomonadati</taxon>
        <taxon>Pseudomonadota</taxon>
        <taxon>Gammaproteobacteria</taxon>
        <taxon>Pseudomonadales</taxon>
        <taxon>Pseudomonadaceae</taxon>
        <taxon>Pseudomonas</taxon>
    </lineage>
</organism>
<reference evidence="5" key="1">
    <citation type="journal article" date="2012" name="Appl. Environ. Microbiol.">
        <title>Functional identification of two novel genes from Pseudomonas sp. strain HZN6 involved in the catabolism of nicotine.</title>
        <authorList>
            <person name="Qiu J."/>
            <person name="Ma Y."/>
            <person name="Wen Y."/>
            <person name="Chen L."/>
            <person name="Wu L."/>
            <person name="Liu W."/>
        </authorList>
    </citation>
    <scope>NUCLEOTIDE SEQUENCE</scope>
    <source>
        <strain evidence="5">HZN6</strain>
    </source>
</reference>
<feature type="domain" description="HTH araC/xylS-type" evidence="4">
    <location>
        <begin position="230"/>
        <end position="328"/>
    </location>
</feature>